<reference evidence="2" key="2">
    <citation type="submission" date="2022-04" db="EMBL/GenBank/DDBJ databases">
        <title>Sequencing and genomic assembly of Halococcus dombrowskii.</title>
        <authorList>
            <person name="Lim S.W."/>
            <person name="MacLea K.S."/>
        </authorList>
    </citation>
    <scope>NUCLEOTIDE SEQUENCE</scope>
    <source>
        <strain evidence="2">H4</strain>
        <plasmid evidence="2">unnamed4</plasmid>
    </source>
</reference>
<proteinExistence type="predicted"/>
<dbReference type="RefSeq" id="WP_244706895.1">
    <property type="nucleotide sequence ID" value="NZ_BAAADN010000031.1"/>
</dbReference>
<sequence length="116" mass="12893">MTEVRSFVGCEADTALCCLRCVALNSYDDAPDLTATVDEYEIPTSAIGEPRPDRETVPAFRRYCNKHDVFLVASYSDLADEQAWKGEEWIAAPLHTDTDQPIAVPIRLNEMLGGSR</sequence>
<gene>
    <name evidence="1" type="ORF">GCM10008985_21500</name>
    <name evidence="2" type="ORF">MUK72_19485</name>
</gene>
<keyword evidence="2" id="KW-0614">Plasmid</keyword>
<dbReference type="Proteomes" id="UP001500962">
    <property type="component" value="Unassembled WGS sequence"/>
</dbReference>
<organism evidence="1 4">
    <name type="scientific">Halococcus dombrowskii</name>
    <dbReference type="NCBI Taxonomy" id="179637"/>
    <lineage>
        <taxon>Archaea</taxon>
        <taxon>Methanobacteriati</taxon>
        <taxon>Methanobacteriota</taxon>
        <taxon>Stenosarchaea group</taxon>
        <taxon>Halobacteria</taxon>
        <taxon>Halobacteriales</taxon>
        <taxon>Halococcaceae</taxon>
        <taxon>Halococcus</taxon>
    </lineage>
</organism>
<name>A0AAV3SHJ4_HALDO</name>
<dbReference type="EMBL" id="CP095009">
    <property type="protein sequence ID" value="UOO97333.1"/>
    <property type="molecule type" value="Genomic_DNA"/>
</dbReference>
<dbReference type="Proteomes" id="UP000830542">
    <property type="component" value="Plasmid unnamed4"/>
</dbReference>
<reference evidence="1" key="1">
    <citation type="journal article" date="2014" name="Int. J. Syst. Evol. Microbiol.">
        <title>Complete genome sequence of Corynebacterium casei LMG S-19264T (=DSM 44701T), isolated from a smear-ripened cheese.</title>
        <authorList>
            <consortium name="US DOE Joint Genome Institute (JGI-PGF)"/>
            <person name="Walter F."/>
            <person name="Albersmeier A."/>
            <person name="Kalinowski J."/>
            <person name="Ruckert C."/>
        </authorList>
    </citation>
    <scope>NUCLEOTIDE SEQUENCE</scope>
    <source>
        <strain evidence="1">JCM 12289</strain>
    </source>
</reference>
<dbReference type="EMBL" id="BAAADN010000031">
    <property type="protein sequence ID" value="GAA0464355.1"/>
    <property type="molecule type" value="Genomic_DNA"/>
</dbReference>
<protein>
    <submittedName>
        <fullName evidence="1">Uncharacterized protein</fullName>
    </submittedName>
</protein>
<evidence type="ECO:0000313" key="4">
    <source>
        <dbReference type="Proteomes" id="UP001500962"/>
    </source>
</evidence>
<keyword evidence="3" id="KW-1185">Reference proteome</keyword>
<dbReference type="KEGG" id="hdo:MUK72_19485"/>
<geneLocation type="plasmid" evidence="2 3">
    <name>unnamed4</name>
</geneLocation>
<evidence type="ECO:0000313" key="2">
    <source>
        <dbReference type="EMBL" id="UOO97333.1"/>
    </source>
</evidence>
<dbReference type="AlphaFoldDB" id="A0AAV3SHJ4"/>
<evidence type="ECO:0000313" key="1">
    <source>
        <dbReference type="EMBL" id="GAA0464355.1"/>
    </source>
</evidence>
<dbReference type="GeneID" id="71764079"/>
<reference evidence="1" key="3">
    <citation type="submission" date="2023-12" db="EMBL/GenBank/DDBJ databases">
        <authorList>
            <person name="Sun Q."/>
            <person name="Inoue M."/>
        </authorList>
    </citation>
    <scope>NUCLEOTIDE SEQUENCE</scope>
    <source>
        <strain evidence="1">JCM 12289</strain>
    </source>
</reference>
<accession>A0AAV3SHJ4</accession>
<evidence type="ECO:0000313" key="3">
    <source>
        <dbReference type="Proteomes" id="UP000830542"/>
    </source>
</evidence>